<organism evidence="1">
    <name type="scientific">Siphoviridae sp. ctfrT39</name>
    <dbReference type="NCBI Taxonomy" id="2825598"/>
    <lineage>
        <taxon>Viruses</taxon>
        <taxon>Duplodnaviria</taxon>
        <taxon>Heunggongvirae</taxon>
        <taxon>Uroviricota</taxon>
        <taxon>Caudoviricetes</taxon>
    </lineage>
</organism>
<reference evidence="1" key="1">
    <citation type="journal article" date="2021" name="Proc. Natl. Acad. Sci. U.S.A.">
        <title>A Catalog of Tens of Thousands of Viruses from Human Metagenomes Reveals Hidden Associations with Chronic Diseases.</title>
        <authorList>
            <person name="Tisza M.J."/>
            <person name="Buck C.B."/>
        </authorList>
    </citation>
    <scope>NUCLEOTIDE SEQUENCE</scope>
    <source>
        <strain evidence="1">CtfrT39</strain>
    </source>
</reference>
<protein>
    <submittedName>
        <fullName evidence="1">ETC complex I subunit conserved region</fullName>
    </submittedName>
</protein>
<dbReference type="EMBL" id="BK016120">
    <property type="protein sequence ID" value="DAF96686.1"/>
    <property type="molecule type" value="Genomic_DNA"/>
</dbReference>
<accession>A0A8S5UQN4</accession>
<proteinExistence type="predicted"/>
<sequence>MKIKIFSLYFPRFFYGHVDPQSSLAYRKRYFIMYKKHWWQRYRYFNDYFGRPLKFDSLEAAEEFLERNGIEYKGK</sequence>
<name>A0A8S5UQN4_9CAUD</name>
<evidence type="ECO:0000313" key="1">
    <source>
        <dbReference type="EMBL" id="DAF96686.1"/>
    </source>
</evidence>